<dbReference type="GO" id="GO:0005634">
    <property type="term" value="C:nucleus"/>
    <property type="evidence" value="ECO:0007669"/>
    <property type="project" value="TreeGrafter"/>
</dbReference>
<dbReference type="SUPFAM" id="SSF50978">
    <property type="entry name" value="WD40 repeat-like"/>
    <property type="match status" value="1"/>
</dbReference>
<dbReference type="InterPro" id="IPR001680">
    <property type="entry name" value="WD40_rpt"/>
</dbReference>
<dbReference type="FunFam" id="2.130.10.10:FF:000294">
    <property type="entry name" value="WD repeat-containing protein 70"/>
    <property type="match status" value="1"/>
</dbReference>
<evidence type="ECO:0000313" key="7">
    <source>
        <dbReference type="EMBL" id="KAJ3604991.1"/>
    </source>
</evidence>
<feature type="compositionally biased region" description="Basic and acidic residues" evidence="6">
    <location>
        <begin position="155"/>
        <end position="167"/>
    </location>
</feature>
<dbReference type="InterPro" id="IPR036322">
    <property type="entry name" value="WD40_repeat_dom_sf"/>
</dbReference>
<feature type="compositionally biased region" description="Acidic residues" evidence="6">
    <location>
        <begin position="110"/>
        <end position="119"/>
    </location>
</feature>
<comment type="caution">
    <text evidence="7">The sequence shown here is derived from an EMBL/GenBank/DDBJ whole genome shotgun (WGS) entry which is preliminary data.</text>
</comment>
<dbReference type="PANTHER" id="PTHR16017:SF0">
    <property type="entry name" value="WD REPEAT-CONTAINING PROTEIN 70"/>
    <property type="match status" value="1"/>
</dbReference>
<feature type="region of interest" description="Disordered" evidence="6">
    <location>
        <begin position="49"/>
        <end position="170"/>
    </location>
</feature>
<evidence type="ECO:0000256" key="6">
    <source>
        <dbReference type="SAM" id="MobiDB-lite"/>
    </source>
</evidence>
<gene>
    <name evidence="7" type="ORF">NHX12_027042</name>
</gene>
<dbReference type="GO" id="GO:0035861">
    <property type="term" value="C:site of double-strand break"/>
    <property type="evidence" value="ECO:0007669"/>
    <property type="project" value="TreeGrafter"/>
</dbReference>
<feature type="repeat" description="WD" evidence="5">
    <location>
        <begin position="269"/>
        <end position="304"/>
    </location>
</feature>
<reference evidence="7" key="1">
    <citation type="submission" date="2022-07" db="EMBL/GenBank/DDBJ databases">
        <title>Chromosome-level genome of Muraenolepis orangiensis.</title>
        <authorList>
            <person name="Kim J."/>
        </authorList>
    </citation>
    <scope>NUCLEOTIDE SEQUENCE</scope>
    <source>
        <strain evidence="7">KU_S4_2022</strain>
        <tissue evidence="7">Muscle</tissue>
    </source>
</reference>
<dbReference type="InterPro" id="IPR015943">
    <property type="entry name" value="WD40/YVTN_repeat-like_dom_sf"/>
</dbReference>
<evidence type="ECO:0000313" key="8">
    <source>
        <dbReference type="Proteomes" id="UP001148018"/>
    </source>
</evidence>
<dbReference type="PROSITE" id="PS50294">
    <property type="entry name" value="WD_REPEATS_REGION"/>
    <property type="match status" value="3"/>
</dbReference>
<dbReference type="PRINTS" id="PR00320">
    <property type="entry name" value="GPROTEINBRPT"/>
</dbReference>
<dbReference type="Pfam" id="PF00400">
    <property type="entry name" value="WD40"/>
    <property type="match status" value="4"/>
</dbReference>
<feature type="compositionally biased region" description="Acidic residues" evidence="6">
    <location>
        <begin position="134"/>
        <end position="154"/>
    </location>
</feature>
<evidence type="ECO:0000256" key="2">
    <source>
        <dbReference type="ARBA" id="ARBA00022737"/>
    </source>
</evidence>
<comment type="similarity">
    <text evidence="3">Belongs to the WD repeat GAD-1 family.</text>
</comment>
<evidence type="ECO:0000256" key="5">
    <source>
        <dbReference type="PROSITE-ProRule" id="PRU00221"/>
    </source>
</evidence>
<feature type="compositionally biased region" description="Basic and acidic residues" evidence="6">
    <location>
        <begin position="531"/>
        <end position="553"/>
    </location>
</feature>
<dbReference type="PANTHER" id="PTHR16017">
    <property type="entry name" value="GASTRULATION DEFECTIVE PROTEIN 1-RELATED"/>
    <property type="match status" value="1"/>
</dbReference>
<evidence type="ECO:0000256" key="4">
    <source>
        <dbReference type="ARBA" id="ARBA00040943"/>
    </source>
</evidence>
<feature type="repeat" description="WD" evidence="5">
    <location>
        <begin position="318"/>
        <end position="350"/>
    </location>
</feature>
<dbReference type="AlphaFoldDB" id="A0A9Q0IQ32"/>
<name>A0A9Q0IQ32_9TELE</name>
<dbReference type="EMBL" id="JANIIK010000043">
    <property type="protein sequence ID" value="KAJ3604991.1"/>
    <property type="molecule type" value="Genomic_DNA"/>
</dbReference>
<feature type="compositionally biased region" description="Basic and acidic residues" evidence="6">
    <location>
        <begin position="49"/>
        <end position="62"/>
    </location>
</feature>
<proteinExistence type="inferred from homology"/>
<keyword evidence="1 5" id="KW-0853">WD repeat</keyword>
<feature type="repeat" description="WD" evidence="5">
    <location>
        <begin position="374"/>
        <end position="399"/>
    </location>
</feature>
<dbReference type="FunFam" id="2.130.10.10:FF:001038">
    <property type="entry name" value="WD repeat domain 70"/>
    <property type="match status" value="1"/>
</dbReference>
<dbReference type="InterPro" id="IPR051858">
    <property type="entry name" value="WD_repeat_GAD-1"/>
</dbReference>
<dbReference type="PROSITE" id="PS50082">
    <property type="entry name" value="WD_REPEATS_2"/>
    <property type="match status" value="4"/>
</dbReference>
<feature type="compositionally biased region" description="Low complexity" evidence="6">
    <location>
        <begin position="68"/>
        <end position="80"/>
    </location>
</feature>
<evidence type="ECO:0000256" key="3">
    <source>
        <dbReference type="ARBA" id="ARBA00038343"/>
    </source>
</evidence>
<dbReference type="OrthoDB" id="10264376at2759"/>
<sequence length="644" mass="71686">MDPNINEQDDMDGDGDMAAVMGFSGFGKKARTFDLTAIFEQTRRTAIERSQHVLDERQKNDEGESSVKPAALFKKPAAPAKSRKQQRDSSSDSDSDSDSELIGPPVPPPQDEEEDDEDMVGPPLPPGYTGSTAQEEEDNDDDEEDDEEGEDDEDNPVKRIPDSHEITMQHGTKTVSALALDPSGARLVTGGFDYDVRFWDFAGMDQSLQAFRSLQPCECHQIRSLQYSITGDMLLVVSGNAQAKVLDRDGFNVMECVKGDQYIVDMANTKGHTAMLNSGCWHPKMKEEFMTCSNDGTVRTWDVNLVKKHKAVFKPRSLQGKKVTPTCCAYSRDGRLIAAGCQDGTIQIWDRNLSVHTKFHCRQAHTPGSDPSCLAFSYDGTTLASRGGDDTLKTWDIRSFKKPLNVATGLTSYFPMTDCCFSPDDKLLVTGTSVKKSEGNGKLAFFDRTSFQKVYEIEVTNSSVVRCLWHPKLNQIMVGTANGLAKVYYDPVKSHRGAKLCVVKSQRKERHAETLTQDYIITPHALPMFREARQRSTRKQLEKDRLDPMKSNKPEPPVSGPGRGGRVAAHGGTLSSFIVKNIALDKTDDSNPREAILRHAKEAAENPYWVAPAYTKTQPEPLFAVEEVEDEEADKEPEWKKRKI</sequence>
<keyword evidence="8" id="KW-1185">Reference proteome</keyword>
<dbReference type="InterPro" id="IPR020472">
    <property type="entry name" value="WD40_PAC1"/>
</dbReference>
<feature type="repeat" description="WD" evidence="5">
    <location>
        <begin position="168"/>
        <end position="200"/>
    </location>
</feature>
<dbReference type="SMART" id="SM00320">
    <property type="entry name" value="WD40"/>
    <property type="match status" value="7"/>
</dbReference>
<dbReference type="Gene3D" id="2.130.10.10">
    <property type="entry name" value="YVTN repeat-like/Quinoprotein amine dehydrogenase"/>
    <property type="match status" value="2"/>
</dbReference>
<keyword evidence="2" id="KW-0677">Repeat</keyword>
<organism evidence="7 8">
    <name type="scientific">Muraenolepis orangiensis</name>
    <name type="common">Patagonian moray cod</name>
    <dbReference type="NCBI Taxonomy" id="630683"/>
    <lineage>
        <taxon>Eukaryota</taxon>
        <taxon>Metazoa</taxon>
        <taxon>Chordata</taxon>
        <taxon>Craniata</taxon>
        <taxon>Vertebrata</taxon>
        <taxon>Euteleostomi</taxon>
        <taxon>Actinopterygii</taxon>
        <taxon>Neopterygii</taxon>
        <taxon>Teleostei</taxon>
        <taxon>Neoteleostei</taxon>
        <taxon>Acanthomorphata</taxon>
        <taxon>Zeiogadaria</taxon>
        <taxon>Gadariae</taxon>
        <taxon>Gadiformes</taxon>
        <taxon>Muraenolepidoidei</taxon>
        <taxon>Muraenolepididae</taxon>
        <taxon>Muraenolepis</taxon>
    </lineage>
</organism>
<evidence type="ECO:0000256" key="1">
    <source>
        <dbReference type="ARBA" id="ARBA00022574"/>
    </source>
</evidence>
<dbReference type="Proteomes" id="UP001148018">
    <property type="component" value="Unassembled WGS sequence"/>
</dbReference>
<accession>A0A9Q0IQ32</accession>
<protein>
    <recommendedName>
        <fullName evidence="4">WD repeat-containing protein 70</fullName>
    </recommendedName>
</protein>
<feature type="region of interest" description="Disordered" evidence="6">
    <location>
        <begin position="531"/>
        <end position="570"/>
    </location>
</feature>